<gene>
    <name evidence="1" type="ORF">BpHYR1_011481</name>
</gene>
<dbReference type="AlphaFoldDB" id="A0A3M7P1Z4"/>
<feature type="non-terminal residue" evidence="1">
    <location>
        <position position="1"/>
    </location>
</feature>
<comment type="caution">
    <text evidence="1">The sequence shown here is derived from an EMBL/GenBank/DDBJ whole genome shotgun (WGS) entry which is preliminary data.</text>
</comment>
<protein>
    <submittedName>
        <fullName evidence="1">Uncharacterized protein</fullName>
    </submittedName>
</protein>
<dbReference type="Proteomes" id="UP000276133">
    <property type="component" value="Unassembled WGS sequence"/>
</dbReference>
<name>A0A3M7P1Z4_BRAPC</name>
<dbReference type="OrthoDB" id="10475665at2759"/>
<proteinExistence type="predicted"/>
<reference evidence="1 2" key="1">
    <citation type="journal article" date="2018" name="Sci. Rep.">
        <title>Genomic signatures of local adaptation to the degree of environmental predictability in rotifers.</title>
        <authorList>
            <person name="Franch-Gras L."/>
            <person name="Hahn C."/>
            <person name="Garcia-Roger E.M."/>
            <person name="Carmona M.J."/>
            <person name="Serra M."/>
            <person name="Gomez A."/>
        </authorList>
    </citation>
    <scope>NUCLEOTIDE SEQUENCE [LARGE SCALE GENOMIC DNA]</scope>
    <source>
        <strain evidence="1">HYR1</strain>
    </source>
</reference>
<dbReference type="EMBL" id="REGN01014096">
    <property type="protein sequence ID" value="RMZ93078.1"/>
    <property type="molecule type" value="Genomic_DNA"/>
</dbReference>
<evidence type="ECO:0000313" key="1">
    <source>
        <dbReference type="EMBL" id="RMZ93078.1"/>
    </source>
</evidence>
<keyword evidence="2" id="KW-1185">Reference proteome</keyword>
<evidence type="ECO:0000313" key="2">
    <source>
        <dbReference type="Proteomes" id="UP000276133"/>
    </source>
</evidence>
<organism evidence="1 2">
    <name type="scientific">Brachionus plicatilis</name>
    <name type="common">Marine rotifer</name>
    <name type="synonym">Brachionus muelleri</name>
    <dbReference type="NCBI Taxonomy" id="10195"/>
    <lineage>
        <taxon>Eukaryota</taxon>
        <taxon>Metazoa</taxon>
        <taxon>Spiralia</taxon>
        <taxon>Gnathifera</taxon>
        <taxon>Rotifera</taxon>
        <taxon>Eurotatoria</taxon>
        <taxon>Monogononta</taxon>
        <taxon>Pseudotrocha</taxon>
        <taxon>Ploima</taxon>
        <taxon>Brachionidae</taxon>
        <taxon>Brachionus</taxon>
    </lineage>
</organism>
<sequence>FSNNDISTHLNNIQANQNFVEPENCSLIDSKVSNGPKKISKETKKLNSVLYEQENSGYVESMKKILSNLALEFILDCKQRLDSENFFTLLSLLNKDSIGYRADLNSKDLKIFLYQIFDLIKTDSILCQKFSSFLTNEYAMEFNLVLEANQYEKTLDFLQKLELLIPNRSTFRKLLQSIISLGNFSSSMDTSISKMEYIKSKIRSLTKNNALVNIDLDHLFDQRFANVEPIYEKISLAEANLENFSTSTLVDQEFIDLTFKTSDSNKKNVKHFKNKHGKNSKKIN</sequence>
<accession>A0A3M7P1Z4</accession>